<dbReference type="RefSeq" id="WP_006790235.1">
    <property type="nucleotide sequence ID" value="NZ_JH417589.1"/>
</dbReference>
<dbReference type="EMBL" id="AGCJ01000047">
    <property type="protein sequence ID" value="EHM40346.1"/>
    <property type="molecule type" value="Genomic_DNA"/>
</dbReference>
<dbReference type="Proteomes" id="UP000005481">
    <property type="component" value="Unassembled WGS sequence"/>
</dbReference>
<proteinExistence type="predicted"/>
<feature type="transmembrane region" description="Helical" evidence="1">
    <location>
        <begin position="95"/>
        <end position="114"/>
    </location>
</feature>
<evidence type="ECO:0000313" key="2">
    <source>
        <dbReference type="EMBL" id="EHM40346.1"/>
    </source>
</evidence>
<organism evidence="2 3">
    <name type="scientific">Anaeroglobus geminatus F0357</name>
    <dbReference type="NCBI Taxonomy" id="861450"/>
    <lineage>
        <taxon>Bacteria</taxon>
        <taxon>Bacillati</taxon>
        <taxon>Bacillota</taxon>
        <taxon>Negativicutes</taxon>
        <taxon>Veillonellales</taxon>
        <taxon>Veillonellaceae</taxon>
        <taxon>Anaeroglobus</taxon>
    </lineage>
</organism>
<accession>G9YHX5</accession>
<comment type="caution">
    <text evidence="2">The sequence shown here is derived from an EMBL/GenBank/DDBJ whole genome shotgun (WGS) entry which is preliminary data.</text>
</comment>
<protein>
    <submittedName>
        <fullName evidence="2">Uncharacterized protein</fullName>
    </submittedName>
</protein>
<dbReference type="HOGENOM" id="CLU_1080289_0_0_9"/>
<dbReference type="OrthoDB" id="5107934at2"/>
<keyword evidence="1" id="KW-0812">Transmembrane</keyword>
<sequence>MTEEERAVKWSKGMPEMDALSPEEKKTVCNRAAKRLIITAFITVIIILCLFVRLSFQYPELAEYMNHISDTVNSNFDRSNTRSGRMASLITGLPVLFPLILAVLIPVPILTAAFKKPLLRKETEKLFRHWRMETDSGVTGRVTFEQVKEAVDRLETGRIDYLILMPPHSILKSPFMQAAYEGGQLFTLEVSKGDDITSTVFSRSGQTKDQVLRAMKDYMVRNIIPHTDTWDIICAVGNAEKETGESERNTEGKNDEA</sequence>
<reference evidence="2 3" key="1">
    <citation type="submission" date="2011-08" db="EMBL/GenBank/DDBJ databases">
        <authorList>
            <person name="Weinstock G."/>
            <person name="Sodergren E."/>
            <person name="Clifton S."/>
            <person name="Fulton L."/>
            <person name="Fulton B."/>
            <person name="Courtney L."/>
            <person name="Fronick C."/>
            <person name="Harrison M."/>
            <person name="Strong C."/>
            <person name="Farmer C."/>
            <person name="Delahaunty K."/>
            <person name="Markovic C."/>
            <person name="Hall O."/>
            <person name="Minx P."/>
            <person name="Tomlinson C."/>
            <person name="Mitreva M."/>
            <person name="Hou S."/>
            <person name="Chen J."/>
            <person name="Wollam A."/>
            <person name="Pepin K.H."/>
            <person name="Johnson M."/>
            <person name="Bhonagiri V."/>
            <person name="Zhang X."/>
            <person name="Suruliraj S."/>
            <person name="Warren W."/>
            <person name="Chinwalla A."/>
            <person name="Mardis E.R."/>
            <person name="Wilson R.K."/>
        </authorList>
    </citation>
    <scope>NUCLEOTIDE SEQUENCE [LARGE SCALE GENOMIC DNA]</scope>
    <source>
        <strain evidence="2 3">F0357</strain>
    </source>
</reference>
<name>G9YHX5_9FIRM</name>
<keyword evidence="1" id="KW-0472">Membrane</keyword>
<feature type="transmembrane region" description="Helical" evidence="1">
    <location>
        <begin position="36"/>
        <end position="56"/>
    </location>
</feature>
<keyword evidence="3" id="KW-1185">Reference proteome</keyword>
<evidence type="ECO:0000313" key="3">
    <source>
        <dbReference type="Proteomes" id="UP000005481"/>
    </source>
</evidence>
<dbReference type="STRING" id="861450.HMPREF0080_01259"/>
<dbReference type="eggNOG" id="COG4282">
    <property type="taxonomic scope" value="Bacteria"/>
</dbReference>
<keyword evidence="1" id="KW-1133">Transmembrane helix</keyword>
<dbReference type="AlphaFoldDB" id="G9YHX5"/>
<evidence type="ECO:0000256" key="1">
    <source>
        <dbReference type="SAM" id="Phobius"/>
    </source>
</evidence>
<gene>
    <name evidence="2" type="ORF">HMPREF0080_01259</name>
</gene>